<keyword evidence="3" id="KW-1185">Reference proteome</keyword>
<protein>
    <recommendedName>
        <fullName evidence="1">Ubiquitin-like modifier-activating enzyme Atg7 N-terminal domain-containing protein</fullName>
    </recommendedName>
</protein>
<dbReference type="InterPro" id="IPR032197">
    <property type="entry name" value="Atg7_N"/>
</dbReference>
<comment type="caution">
    <text evidence="2">The sequence shown here is derived from an EMBL/GenBank/DDBJ whole genome shotgun (WGS) entry which is preliminary data.</text>
</comment>
<evidence type="ECO:0000313" key="3">
    <source>
        <dbReference type="Proteomes" id="UP001141806"/>
    </source>
</evidence>
<dbReference type="EMBL" id="JAMYWD010000004">
    <property type="protein sequence ID" value="KAJ4974706.1"/>
    <property type="molecule type" value="Genomic_DNA"/>
</dbReference>
<dbReference type="AlphaFoldDB" id="A0A9Q0KR27"/>
<dbReference type="Gene3D" id="3.40.140.100">
    <property type="entry name" value="Ubiquitin-like modifier-activating enzyme ATG7 C-terminal domain"/>
    <property type="match status" value="1"/>
</dbReference>
<dbReference type="Pfam" id="PF16420">
    <property type="entry name" value="ATG7_N"/>
    <property type="match status" value="1"/>
</dbReference>
<accession>A0A9Q0KR27</accession>
<name>A0A9Q0KR27_9MAGN</name>
<proteinExistence type="predicted"/>
<dbReference type="InterPro" id="IPR042523">
    <property type="entry name" value="Atg7_N_2"/>
</dbReference>
<reference evidence="2" key="1">
    <citation type="journal article" date="2023" name="Plant J.">
        <title>The genome of the king protea, Protea cynaroides.</title>
        <authorList>
            <person name="Chang J."/>
            <person name="Duong T.A."/>
            <person name="Schoeman C."/>
            <person name="Ma X."/>
            <person name="Roodt D."/>
            <person name="Barker N."/>
            <person name="Li Z."/>
            <person name="Van de Peer Y."/>
            <person name="Mizrachi E."/>
        </authorList>
    </citation>
    <scope>NUCLEOTIDE SEQUENCE</scope>
    <source>
        <tissue evidence="2">Young leaves</tissue>
    </source>
</reference>
<evidence type="ECO:0000313" key="2">
    <source>
        <dbReference type="EMBL" id="KAJ4974706.1"/>
    </source>
</evidence>
<evidence type="ECO:0000259" key="1">
    <source>
        <dbReference type="Pfam" id="PF16420"/>
    </source>
</evidence>
<organism evidence="2 3">
    <name type="scientific">Protea cynaroides</name>
    <dbReference type="NCBI Taxonomy" id="273540"/>
    <lineage>
        <taxon>Eukaryota</taxon>
        <taxon>Viridiplantae</taxon>
        <taxon>Streptophyta</taxon>
        <taxon>Embryophyta</taxon>
        <taxon>Tracheophyta</taxon>
        <taxon>Spermatophyta</taxon>
        <taxon>Magnoliopsida</taxon>
        <taxon>Proteales</taxon>
        <taxon>Proteaceae</taxon>
        <taxon>Protea</taxon>
    </lineage>
</organism>
<dbReference type="Proteomes" id="UP001141806">
    <property type="component" value="Unassembled WGS sequence"/>
</dbReference>
<feature type="domain" description="Ubiquitin-like modifier-activating enzyme Atg7 N-terminal" evidence="1">
    <location>
        <begin position="87"/>
        <end position="179"/>
    </location>
</feature>
<dbReference type="OrthoDB" id="338614at2759"/>
<sequence>MLRIGSRKILFFHDANICFYAPCSHAQVSNHFTLLAEALPPKRSEQASSVVLSHGNRNRCPVPGILYNTNTLESFHVLDKQSLLKAEAKKILFGFYDPCLLPNNPGWPLRNFISLISARWNLKWVRFLCYREKQWFADLGSSLVGGALVSVPQGWNDSQCVPNVVGWELIKGRKVSRRIGLAASTDPTRLAISAADLNLKLMRCALCRLLT</sequence>
<gene>
    <name evidence="2" type="ORF">NE237_007880</name>
</gene>